<dbReference type="GO" id="GO:0004674">
    <property type="term" value="F:protein serine/threonine kinase activity"/>
    <property type="evidence" value="ECO:0007669"/>
    <property type="project" value="UniProtKB-KW"/>
</dbReference>
<proteinExistence type="predicted"/>
<keyword evidence="6" id="KW-1185">Reference proteome</keyword>
<evidence type="ECO:0000313" key="5">
    <source>
        <dbReference type="EMBL" id="KAL3817485.1"/>
    </source>
</evidence>
<evidence type="ECO:0000256" key="1">
    <source>
        <dbReference type="ARBA" id="ARBA00022527"/>
    </source>
</evidence>
<dbReference type="EMBL" id="JALLPB020000102">
    <property type="protein sequence ID" value="KAL3817485.1"/>
    <property type="molecule type" value="Genomic_DNA"/>
</dbReference>
<sequence>MRLNHDPILCTWSTLFQTERYQQALTYGIHEMKKGHHKWTVKYDGITFIIDLTKKHDITAFPSPLLEMEVEIKRVEANEKMKLIMIDNNSSMLSRKNDIHLYRDSQNAAFSMTALEFIMEQLLSNTAVNTDLVSLVKFGEIFIIEFSRESISWPVYNKILRHQNTQHYNDQQHAPHFDELRGESNYLPALEKVHQLLNKGYHDKLVYGSYEAWSYQRGIIPAYEQSLAAIASNFQDSLAVSMVGLRDINNQFEPLQEMAKAAVELGAKGSFEHWNKTAVSMSSAISSMVTSAMESRVALQQGGGRGHIECKLTSEIESFPKCKLNYFRILGHKVYCPKWKHWLNDSMLLFAAISSYTDEALERIGHHHTSPSIGTILKRAQSEWHFVATFPIQIVDSTKGLFYRDPSNTFFELFSLLLEDPIWPMDGLRGVLIEKCLMLTASIGLNGLITMGVYMKCAHDPIDVDFELKKIQRGAYQKLSTFAEGDKDSDGKNKAFMHFTYRFTCGQEMACDLQGVFNIDMIPPTFELTDPAIHYTSNKEGGWCMAGQTKDIMA</sequence>
<evidence type="ECO:0000256" key="2">
    <source>
        <dbReference type="ARBA" id="ARBA00022679"/>
    </source>
</evidence>
<protein>
    <recommendedName>
        <fullName evidence="4">Alpha-type protein kinase domain-containing protein</fullName>
    </recommendedName>
</protein>
<evidence type="ECO:0000259" key="4">
    <source>
        <dbReference type="Pfam" id="PF02816"/>
    </source>
</evidence>
<dbReference type="Pfam" id="PF02816">
    <property type="entry name" value="Alpha_kinase"/>
    <property type="match status" value="1"/>
</dbReference>
<dbReference type="SUPFAM" id="SSF56112">
    <property type="entry name" value="Protein kinase-like (PK-like)"/>
    <property type="match status" value="1"/>
</dbReference>
<gene>
    <name evidence="5" type="ORF">ACHAXA_007075</name>
</gene>
<comment type="caution">
    <text evidence="5">The sequence shown here is derived from an EMBL/GenBank/DDBJ whole genome shotgun (WGS) entry which is preliminary data.</text>
</comment>
<dbReference type="Gene3D" id="3.20.200.10">
    <property type="entry name" value="MHCK/EF2 kinase"/>
    <property type="match status" value="1"/>
</dbReference>
<accession>A0ABD3RZ34</accession>
<keyword evidence="3" id="KW-0418">Kinase</keyword>
<organism evidence="5 6">
    <name type="scientific">Cyclostephanos tholiformis</name>
    <dbReference type="NCBI Taxonomy" id="382380"/>
    <lineage>
        <taxon>Eukaryota</taxon>
        <taxon>Sar</taxon>
        <taxon>Stramenopiles</taxon>
        <taxon>Ochrophyta</taxon>
        <taxon>Bacillariophyta</taxon>
        <taxon>Coscinodiscophyceae</taxon>
        <taxon>Thalassiosirophycidae</taxon>
        <taxon>Stephanodiscales</taxon>
        <taxon>Stephanodiscaceae</taxon>
        <taxon>Cyclostephanos</taxon>
    </lineage>
</organism>
<dbReference type="Proteomes" id="UP001530377">
    <property type="component" value="Unassembled WGS sequence"/>
</dbReference>
<reference evidence="5 6" key="1">
    <citation type="submission" date="2024-10" db="EMBL/GenBank/DDBJ databases">
        <title>Updated reference genomes for cyclostephanoid diatoms.</title>
        <authorList>
            <person name="Roberts W.R."/>
            <person name="Alverson A.J."/>
        </authorList>
    </citation>
    <scope>NUCLEOTIDE SEQUENCE [LARGE SCALE GENOMIC DNA]</scope>
    <source>
        <strain evidence="5 6">AJA228-03</strain>
    </source>
</reference>
<evidence type="ECO:0000313" key="6">
    <source>
        <dbReference type="Proteomes" id="UP001530377"/>
    </source>
</evidence>
<dbReference type="InterPro" id="IPR004166">
    <property type="entry name" value="a-kinase_dom"/>
</dbReference>
<dbReference type="InterPro" id="IPR011009">
    <property type="entry name" value="Kinase-like_dom_sf"/>
</dbReference>
<evidence type="ECO:0000256" key="3">
    <source>
        <dbReference type="ARBA" id="ARBA00022777"/>
    </source>
</evidence>
<keyword evidence="1" id="KW-0723">Serine/threonine-protein kinase</keyword>
<keyword evidence="2" id="KW-0808">Transferase</keyword>
<feature type="domain" description="Alpha-type protein kinase" evidence="4">
    <location>
        <begin position="474"/>
        <end position="540"/>
    </location>
</feature>
<name>A0ABD3RZ34_9STRA</name>
<dbReference type="AlphaFoldDB" id="A0ABD3RZ34"/>